<comment type="caution">
    <text evidence="2">The sequence shown here is derived from an EMBL/GenBank/DDBJ whole genome shotgun (WGS) entry which is preliminary data.</text>
</comment>
<dbReference type="InterPro" id="IPR011333">
    <property type="entry name" value="SKP1/BTB/POZ_sf"/>
</dbReference>
<dbReference type="Proteomes" id="UP001239445">
    <property type="component" value="Unassembled WGS sequence"/>
</dbReference>
<dbReference type="Pfam" id="PF00651">
    <property type="entry name" value="BTB"/>
    <property type="match status" value="1"/>
</dbReference>
<dbReference type="AlphaFoldDB" id="A0AAJ0B8Q8"/>
<organism evidence="2 3">
    <name type="scientific">Echria macrotheca</name>
    <dbReference type="NCBI Taxonomy" id="438768"/>
    <lineage>
        <taxon>Eukaryota</taxon>
        <taxon>Fungi</taxon>
        <taxon>Dikarya</taxon>
        <taxon>Ascomycota</taxon>
        <taxon>Pezizomycotina</taxon>
        <taxon>Sordariomycetes</taxon>
        <taxon>Sordariomycetidae</taxon>
        <taxon>Sordariales</taxon>
        <taxon>Schizotheciaceae</taxon>
        <taxon>Echria</taxon>
    </lineage>
</organism>
<reference evidence="2" key="1">
    <citation type="submission" date="2023-06" db="EMBL/GenBank/DDBJ databases">
        <title>Genome-scale phylogeny and comparative genomics of the fungal order Sordariales.</title>
        <authorList>
            <consortium name="Lawrence Berkeley National Laboratory"/>
            <person name="Hensen N."/>
            <person name="Bonometti L."/>
            <person name="Westerberg I."/>
            <person name="Brannstrom I.O."/>
            <person name="Guillou S."/>
            <person name="Cros-Aarteil S."/>
            <person name="Calhoun S."/>
            <person name="Haridas S."/>
            <person name="Kuo A."/>
            <person name="Mondo S."/>
            <person name="Pangilinan J."/>
            <person name="Riley R."/>
            <person name="Labutti K."/>
            <person name="Andreopoulos B."/>
            <person name="Lipzen A."/>
            <person name="Chen C."/>
            <person name="Yanf M."/>
            <person name="Daum C."/>
            <person name="Ng V."/>
            <person name="Clum A."/>
            <person name="Steindorff A."/>
            <person name="Ohm R."/>
            <person name="Martin F."/>
            <person name="Silar P."/>
            <person name="Natvig D."/>
            <person name="Lalanne C."/>
            <person name="Gautier V."/>
            <person name="Ament-Velasquez S.L."/>
            <person name="Kruys A."/>
            <person name="Hutchinson M.I."/>
            <person name="Powell A.J."/>
            <person name="Barry K."/>
            <person name="Miller A.N."/>
            <person name="Grigoriev I.V."/>
            <person name="Debuchy R."/>
            <person name="Gladieux P."/>
            <person name="Thoren M.H."/>
            <person name="Johannesson H."/>
        </authorList>
    </citation>
    <scope>NUCLEOTIDE SEQUENCE</scope>
    <source>
        <strain evidence="2">PSN4</strain>
    </source>
</reference>
<dbReference type="SUPFAM" id="SSF54695">
    <property type="entry name" value="POZ domain"/>
    <property type="match status" value="1"/>
</dbReference>
<proteinExistence type="predicted"/>
<accession>A0AAJ0B8Q8</accession>
<dbReference type="InterPro" id="IPR000210">
    <property type="entry name" value="BTB/POZ_dom"/>
</dbReference>
<gene>
    <name evidence="2" type="ORF">QBC47DRAFT_387059</name>
</gene>
<evidence type="ECO:0000313" key="3">
    <source>
        <dbReference type="Proteomes" id="UP001239445"/>
    </source>
</evidence>
<dbReference type="CDD" id="cd18186">
    <property type="entry name" value="BTB_POZ_ZBTB_KLHL-like"/>
    <property type="match status" value="1"/>
</dbReference>
<dbReference type="SMART" id="SM00225">
    <property type="entry name" value="BTB"/>
    <property type="match status" value="1"/>
</dbReference>
<protein>
    <submittedName>
        <fullName evidence="2">POZ domain-containing protein</fullName>
    </submittedName>
</protein>
<evidence type="ECO:0000313" key="2">
    <source>
        <dbReference type="EMBL" id="KAK1753751.1"/>
    </source>
</evidence>
<dbReference type="Gene3D" id="3.30.710.10">
    <property type="entry name" value="Potassium Channel Kv1.1, Chain A"/>
    <property type="match status" value="1"/>
</dbReference>
<keyword evidence="3" id="KW-1185">Reference proteome</keyword>
<name>A0AAJ0B8Q8_9PEZI</name>
<sequence>MDRKTTSTNDDRFLSADEQLLKSGLFSDVQVICGDKTWKLHKNILCTRSSWFNKALNGAFEEARTGIVTIDDSQFKPEAVDWVIRYIYTGNFAIDSIRLGTKTNLVLCYEVYTVADYFAMDALATIAVDYFETELLSKAFAMQLRYNALHWLDEFFDVINEIYKNISPADTAATDPEKIASDRIRAGLIKFITATRFNLAANEQFGEFLETAPAFALEFYGCMRRAGDFRSQPPNAACSFCSVKPGRMNKLDHFAGLYRETQLAGACGTCAQKKALEEKRSEDLKQVPGGS</sequence>
<dbReference type="EMBL" id="MU839837">
    <property type="protein sequence ID" value="KAK1753751.1"/>
    <property type="molecule type" value="Genomic_DNA"/>
</dbReference>
<evidence type="ECO:0000259" key="1">
    <source>
        <dbReference type="PROSITE" id="PS50097"/>
    </source>
</evidence>
<feature type="domain" description="BTB" evidence="1">
    <location>
        <begin position="27"/>
        <end position="96"/>
    </location>
</feature>
<dbReference type="PANTHER" id="PTHR24413">
    <property type="entry name" value="SPECKLE-TYPE POZ PROTEIN"/>
    <property type="match status" value="1"/>
</dbReference>
<dbReference type="PROSITE" id="PS50097">
    <property type="entry name" value="BTB"/>
    <property type="match status" value="1"/>
</dbReference>